<proteinExistence type="predicted"/>
<dbReference type="PANTHER" id="PTHR10229:SF0">
    <property type="entry name" value="GTP-BINDING PROTEIN 6-RELATED"/>
    <property type="match status" value="1"/>
</dbReference>
<dbReference type="EMBL" id="JAGFBR010000017">
    <property type="protein sequence ID" value="KAH0452261.1"/>
    <property type="molecule type" value="Genomic_DNA"/>
</dbReference>
<dbReference type="Pfam" id="PF13167">
    <property type="entry name" value="GTP-bdg_N"/>
    <property type="match status" value="1"/>
</dbReference>
<comment type="subcellular location">
    <subcellularLocation>
        <location evidence="1">Cytoplasm</location>
    </subcellularLocation>
</comment>
<evidence type="ECO:0000256" key="1">
    <source>
        <dbReference type="ARBA" id="ARBA00004496"/>
    </source>
</evidence>
<feature type="domain" description="GTPase HflX N-terminal" evidence="7">
    <location>
        <begin position="227"/>
        <end position="292"/>
    </location>
</feature>
<reference evidence="8 9" key="1">
    <citation type="journal article" date="2021" name="Hortic Res">
        <title>Chromosome-scale assembly of the Dendrobium chrysotoxum genome enhances the understanding of orchid evolution.</title>
        <authorList>
            <person name="Zhang Y."/>
            <person name="Zhang G.Q."/>
            <person name="Zhang D."/>
            <person name="Liu X.D."/>
            <person name="Xu X.Y."/>
            <person name="Sun W.H."/>
            <person name="Yu X."/>
            <person name="Zhu X."/>
            <person name="Wang Z.W."/>
            <person name="Zhao X."/>
            <person name="Zhong W.Y."/>
            <person name="Chen H."/>
            <person name="Yin W.L."/>
            <person name="Huang T."/>
            <person name="Niu S.C."/>
            <person name="Liu Z.J."/>
        </authorList>
    </citation>
    <scope>NUCLEOTIDE SEQUENCE [LARGE SCALE GENOMIC DNA]</scope>
    <source>
        <strain evidence="8">Lindl</strain>
    </source>
</reference>
<gene>
    <name evidence="8" type="ORF">IEQ34_019560</name>
</gene>
<keyword evidence="5" id="KW-0460">Magnesium</keyword>
<sequence length="312" mass="34583">MNGVCRLFAAISPTTAVPSIPSRPAKPYSFHSFTGIKLSKGGACYLTMPWRAGTLKEAMEVEIETDNVADMAEVNGLPDLETKLEGKEEEEIMEDLHSHGEYFGRKKRKAVDLDVNNYDRFKMNNGREVFEEKAYLVGVESKDTEADNFGIEESLKELAQLADTAGLLVVGMTHQKEGVHMRWWKIVHVVVALIDRGEEFGVVWLLLDKDEGVREGLLRASEGDEGRLAAPNPKTYIGSGKVAEIKSAVHALDVETVIFDDELSAGQLRNLEKAFGGDIRVCDRTSLILDIFNQRAATHEAALQAALLFQQF</sequence>
<evidence type="ECO:0000313" key="8">
    <source>
        <dbReference type="EMBL" id="KAH0452261.1"/>
    </source>
</evidence>
<dbReference type="FunFam" id="3.40.50.11060:FF:000001">
    <property type="entry name" value="GTPase HflX"/>
    <property type="match status" value="1"/>
</dbReference>
<dbReference type="GO" id="GO:0046872">
    <property type="term" value="F:metal ion binding"/>
    <property type="evidence" value="ECO:0007669"/>
    <property type="project" value="UniProtKB-KW"/>
</dbReference>
<keyword evidence="2" id="KW-0963">Cytoplasm</keyword>
<evidence type="ECO:0000256" key="5">
    <source>
        <dbReference type="ARBA" id="ARBA00022842"/>
    </source>
</evidence>
<dbReference type="Proteomes" id="UP000775213">
    <property type="component" value="Unassembled WGS sequence"/>
</dbReference>
<keyword evidence="9" id="KW-1185">Reference proteome</keyword>
<evidence type="ECO:0000256" key="2">
    <source>
        <dbReference type="ARBA" id="ARBA00022490"/>
    </source>
</evidence>
<keyword evidence="6" id="KW-0342">GTP-binding</keyword>
<evidence type="ECO:0000256" key="6">
    <source>
        <dbReference type="ARBA" id="ARBA00023134"/>
    </source>
</evidence>
<dbReference type="GO" id="GO:0005525">
    <property type="term" value="F:GTP binding"/>
    <property type="evidence" value="ECO:0007669"/>
    <property type="project" value="UniProtKB-KW"/>
</dbReference>
<dbReference type="PANTHER" id="PTHR10229">
    <property type="entry name" value="GTP-BINDING PROTEIN HFLX"/>
    <property type="match status" value="1"/>
</dbReference>
<keyword evidence="3" id="KW-0479">Metal-binding</keyword>
<dbReference type="Gene3D" id="3.40.50.11060">
    <property type="entry name" value="GTPase HflX, N-terminal domain"/>
    <property type="match status" value="1"/>
</dbReference>
<dbReference type="InterPro" id="IPR042108">
    <property type="entry name" value="GTPase_HflX_N_sf"/>
</dbReference>
<comment type="caution">
    <text evidence="8">The sequence shown here is derived from an EMBL/GenBank/DDBJ whole genome shotgun (WGS) entry which is preliminary data.</text>
</comment>
<dbReference type="AlphaFoldDB" id="A0AAV7G7C6"/>
<dbReference type="GO" id="GO:0043022">
    <property type="term" value="F:ribosome binding"/>
    <property type="evidence" value="ECO:0007669"/>
    <property type="project" value="TreeGrafter"/>
</dbReference>
<dbReference type="InterPro" id="IPR025121">
    <property type="entry name" value="GTPase_HflX_N"/>
</dbReference>
<evidence type="ECO:0000256" key="4">
    <source>
        <dbReference type="ARBA" id="ARBA00022741"/>
    </source>
</evidence>
<evidence type="ECO:0000313" key="9">
    <source>
        <dbReference type="Proteomes" id="UP000775213"/>
    </source>
</evidence>
<accession>A0AAV7G7C6</accession>
<name>A0AAV7G7C6_DENCH</name>
<protein>
    <recommendedName>
        <fullName evidence="7">GTPase HflX N-terminal domain-containing protein</fullName>
    </recommendedName>
</protein>
<keyword evidence="4" id="KW-0547">Nucleotide-binding</keyword>
<evidence type="ECO:0000256" key="3">
    <source>
        <dbReference type="ARBA" id="ARBA00022723"/>
    </source>
</evidence>
<dbReference type="GO" id="GO:0005737">
    <property type="term" value="C:cytoplasm"/>
    <property type="evidence" value="ECO:0007669"/>
    <property type="project" value="UniProtKB-SubCell"/>
</dbReference>
<dbReference type="InterPro" id="IPR016496">
    <property type="entry name" value="GTPase_HflX"/>
</dbReference>
<organism evidence="8 9">
    <name type="scientific">Dendrobium chrysotoxum</name>
    <name type="common">Orchid</name>
    <dbReference type="NCBI Taxonomy" id="161865"/>
    <lineage>
        <taxon>Eukaryota</taxon>
        <taxon>Viridiplantae</taxon>
        <taxon>Streptophyta</taxon>
        <taxon>Embryophyta</taxon>
        <taxon>Tracheophyta</taxon>
        <taxon>Spermatophyta</taxon>
        <taxon>Magnoliopsida</taxon>
        <taxon>Liliopsida</taxon>
        <taxon>Asparagales</taxon>
        <taxon>Orchidaceae</taxon>
        <taxon>Epidendroideae</taxon>
        <taxon>Malaxideae</taxon>
        <taxon>Dendrobiinae</taxon>
        <taxon>Dendrobium</taxon>
    </lineage>
</organism>
<evidence type="ECO:0000259" key="7">
    <source>
        <dbReference type="Pfam" id="PF13167"/>
    </source>
</evidence>